<accession>A0A6G0Y3Q5</accession>
<sequence length="477" mass="55629">MVEVTEIYSNEQTENLVENNNLMPIVINESETELVPNQEEVEGIPIENKKIRKEKLSLKNKRRKTRKIRTERRNHGEEYQSEEGKIVAARKLKDLVECRKKCKERFCDSDRQCIFNEYWSLAIFDESKKCVENVQLKSRATISGAVLCDMRGRHSPGITISEERLSIAKKHILSIPTYESHYTRRDTQKRYLPSTYTLAQLYSEYKRNCDNPISRTVYEKLVHDLNIFIKTPKTDTCNTCDQLHMKINFATDEEKLKLQELADQAYSQKAHDKLESITDPTKKTLSFDLQQCLPTPQLETNVVFYKRQLWVYNLTLHDCDDGQAYCYMWSEVHGGRGANQIASFLKNHPTLKTVDHKFLLAGHTRMECDSDHVLIEKNKKKTNVAIYHPHDWLQLIWQTGKKRPFKVIQMELNDFYEYSALLSSTLQVKNVKKQCWRKIKMATIVRELSIPLFQICDLTKVTLDTATAAVAMMLMSA</sequence>
<evidence type="ECO:0000313" key="2">
    <source>
        <dbReference type="Proteomes" id="UP000478052"/>
    </source>
</evidence>
<gene>
    <name evidence="1" type="ORF">FWK35_00027376</name>
</gene>
<comment type="caution">
    <text evidence="1">The sequence shown here is derived from an EMBL/GenBank/DDBJ whole genome shotgun (WGS) entry which is preliminary data.</text>
</comment>
<keyword evidence="2" id="KW-1185">Reference proteome</keyword>
<dbReference type="PANTHER" id="PTHR10773">
    <property type="entry name" value="DNA-DIRECTED RNA POLYMERASES I, II, AND III SUBUNIT RPABC2"/>
    <property type="match status" value="1"/>
</dbReference>
<name>A0A6G0Y3Q5_APHCR</name>
<dbReference type="OrthoDB" id="8037483at2759"/>
<proteinExistence type="predicted"/>
<dbReference type="EMBL" id="VUJU01006376">
    <property type="protein sequence ID" value="KAF0748689.1"/>
    <property type="molecule type" value="Genomic_DNA"/>
</dbReference>
<protein>
    <submittedName>
        <fullName evidence="1">Uncharacterized protein</fullName>
    </submittedName>
</protein>
<evidence type="ECO:0000313" key="1">
    <source>
        <dbReference type="EMBL" id="KAF0748689.1"/>
    </source>
</evidence>
<organism evidence="1 2">
    <name type="scientific">Aphis craccivora</name>
    <name type="common">Cowpea aphid</name>
    <dbReference type="NCBI Taxonomy" id="307492"/>
    <lineage>
        <taxon>Eukaryota</taxon>
        <taxon>Metazoa</taxon>
        <taxon>Ecdysozoa</taxon>
        <taxon>Arthropoda</taxon>
        <taxon>Hexapoda</taxon>
        <taxon>Insecta</taxon>
        <taxon>Pterygota</taxon>
        <taxon>Neoptera</taxon>
        <taxon>Paraneoptera</taxon>
        <taxon>Hemiptera</taxon>
        <taxon>Sternorrhyncha</taxon>
        <taxon>Aphidomorpha</taxon>
        <taxon>Aphidoidea</taxon>
        <taxon>Aphididae</taxon>
        <taxon>Aphidini</taxon>
        <taxon>Aphis</taxon>
        <taxon>Aphis</taxon>
    </lineage>
</organism>
<feature type="non-terminal residue" evidence="1">
    <location>
        <position position="477"/>
    </location>
</feature>
<dbReference type="AlphaFoldDB" id="A0A6G0Y3Q5"/>
<dbReference type="Proteomes" id="UP000478052">
    <property type="component" value="Unassembled WGS sequence"/>
</dbReference>
<reference evidence="1 2" key="1">
    <citation type="submission" date="2019-08" db="EMBL/GenBank/DDBJ databases">
        <title>Whole genome of Aphis craccivora.</title>
        <authorList>
            <person name="Voronova N.V."/>
            <person name="Shulinski R.S."/>
            <person name="Bandarenka Y.V."/>
            <person name="Zhorov D.G."/>
            <person name="Warner D."/>
        </authorList>
    </citation>
    <scope>NUCLEOTIDE SEQUENCE [LARGE SCALE GENOMIC DNA]</scope>
    <source>
        <strain evidence="1">180601</strain>
        <tissue evidence="1">Whole Body</tissue>
    </source>
</reference>
<dbReference type="PANTHER" id="PTHR10773:SF19">
    <property type="match status" value="1"/>
</dbReference>